<dbReference type="Gene3D" id="3.40.50.2300">
    <property type="match status" value="1"/>
</dbReference>
<dbReference type="SUPFAM" id="SSF53098">
    <property type="entry name" value="Ribonuclease H-like"/>
    <property type="match status" value="1"/>
</dbReference>
<evidence type="ECO:0000313" key="2">
    <source>
        <dbReference type="EMBL" id="SZF06448.1"/>
    </source>
</evidence>
<dbReference type="GO" id="GO:0003676">
    <property type="term" value="F:nucleic acid binding"/>
    <property type="evidence" value="ECO:0007669"/>
    <property type="project" value="InterPro"/>
</dbReference>
<dbReference type="AlphaFoldDB" id="A0A3B0QN36"/>
<feature type="domain" description="Piwi" evidence="1">
    <location>
        <begin position="179"/>
        <end position="506"/>
    </location>
</feature>
<organism evidence="2">
    <name type="scientific">Psoroptes ovis</name>
    <name type="common">Sheep scab mite</name>
    <dbReference type="NCBI Taxonomy" id="83912"/>
    <lineage>
        <taxon>Eukaryota</taxon>
        <taxon>Metazoa</taxon>
        <taxon>Ecdysozoa</taxon>
        <taxon>Arthropoda</taxon>
        <taxon>Chelicerata</taxon>
        <taxon>Arachnida</taxon>
        <taxon>Acari</taxon>
        <taxon>Acariformes</taxon>
        <taxon>Sarcoptiformes</taxon>
        <taxon>Astigmata</taxon>
        <taxon>Psoroptidia</taxon>
        <taxon>Sarcoptoidea</taxon>
        <taxon>Psoroptidae</taxon>
        <taxon>Psoroptes</taxon>
    </lineage>
</organism>
<sequence length="538" mass="64195">MINSDVYDYRKPVLTLIRSIIAINKFSRVTNINKFNDNEISKLWYKHLYLNANDYLEFVMNCINNLKKLMPKNYGIKIKTEAMKTYGQQLIEPKILPNENEMNSQFYMITPKLLSWALFVFDENFDKIEMNKFRIKFENYADYYGLKLNECFVSKCIQIDNINDVDAIYHNLKLKNIDFVIFGISRGAKINNIMLYDLIKYYGNTIHGLINQVFCTKSISGSPIENNFNLDDHDSTNRIKNSYFDNFLLKLCLKIKGQPNIIHPDHWQMVLPYDVNMKTMLIGINDLIRNYREEKLIFNTIIGTCDKIFTRYISITKISQQYDEQLYESMFNELMEIYYKKNKYYPDIIIMFQKFPIFDCKKILESNTSLNKIKLTVINVDKNSSSYFFPLKNDINYDNRILVDNFLCYNSSLKEFFINIKMPCKSNDEQMSDNSEYFLKSCLYTVIYDDCNFNDENIQEFCYTMCNYYCKRFECNLIPVPLEFADHFNHDGESRFNAFKIINHSKIDKDDYLDTIDKIIEYFNENLKLHKNLEYSLF</sequence>
<reference evidence="2" key="1">
    <citation type="submission" date="2018-09" db="EMBL/GenBank/DDBJ databases">
        <authorList>
            <person name="Parvin R."/>
            <person name="Begum J.A."/>
            <person name="Chowdhury E.H."/>
            <person name="Islam M.R."/>
            <person name="Harder T."/>
        </authorList>
    </citation>
    <scope>NUCLEOTIDE SEQUENCE</scope>
</reference>
<evidence type="ECO:0000259" key="1">
    <source>
        <dbReference type="SMART" id="SM00950"/>
    </source>
</evidence>
<dbReference type="SMART" id="SM00950">
    <property type="entry name" value="Piwi"/>
    <property type="match status" value="1"/>
</dbReference>
<dbReference type="InterPro" id="IPR003165">
    <property type="entry name" value="Piwi"/>
</dbReference>
<name>A0A3B0QN36_PSOOV</name>
<protein>
    <submittedName>
        <fullName evidence="2">Piwi-domain-containing protein</fullName>
    </submittedName>
</protein>
<dbReference type="EMBL" id="LS999130">
    <property type="protein sequence ID" value="SZF06448.1"/>
    <property type="molecule type" value="mRNA"/>
</dbReference>
<gene>
    <name evidence="2" type="primary">PSOVI14g07690</name>
</gene>
<dbReference type="PANTHER" id="PTHR22891">
    <property type="entry name" value="EUKARYOTIC TRANSLATION INITIATION FACTOR 2C"/>
    <property type="match status" value="1"/>
</dbReference>
<proteinExistence type="evidence at transcript level"/>
<accession>A0A3B0QN36</accession>
<dbReference type="InterPro" id="IPR036397">
    <property type="entry name" value="RNaseH_sf"/>
</dbReference>
<dbReference type="Pfam" id="PF02171">
    <property type="entry name" value="Piwi"/>
    <property type="match status" value="1"/>
</dbReference>
<dbReference type="Gene3D" id="3.30.420.10">
    <property type="entry name" value="Ribonuclease H-like superfamily/Ribonuclease H"/>
    <property type="match status" value="1"/>
</dbReference>
<dbReference type="InterPro" id="IPR012337">
    <property type="entry name" value="RNaseH-like_sf"/>
</dbReference>